<evidence type="ECO:0000259" key="3">
    <source>
        <dbReference type="Pfam" id="PF01551"/>
    </source>
</evidence>
<dbReference type="InterPro" id="IPR016047">
    <property type="entry name" value="M23ase_b-sheet_dom"/>
</dbReference>
<evidence type="ECO:0000256" key="2">
    <source>
        <dbReference type="SAM" id="MobiDB-lite"/>
    </source>
</evidence>
<dbReference type="Pfam" id="PF01551">
    <property type="entry name" value="Peptidase_M23"/>
    <property type="match status" value="1"/>
</dbReference>
<dbReference type="STRING" id="526227.Mesil_1423"/>
<dbReference type="eggNOG" id="COG4942">
    <property type="taxonomic scope" value="Bacteria"/>
</dbReference>
<dbReference type="InterPro" id="IPR011055">
    <property type="entry name" value="Dup_hybrid_motif"/>
</dbReference>
<dbReference type="AlphaFoldDB" id="D7BEW3"/>
<dbReference type="Gene3D" id="6.10.250.3150">
    <property type="match status" value="1"/>
</dbReference>
<dbReference type="CDD" id="cd12797">
    <property type="entry name" value="M23_peptidase"/>
    <property type="match status" value="1"/>
</dbReference>
<dbReference type="InterPro" id="IPR050570">
    <property type="entry name" value="Cell_wall_metabolism_enzyme"/>
</dbReference>
<evidence type="ECO:0000313" key="5">
    <source>
        <dbReference type="Proteomes" id="UP000001916"/>
    </source>
</evidence>
<keyword evidence="1" id="KW-0175">Coiled coil</keyword>
<dbReference type="SUPFAM" id="SSF51261">
    <property type="entry name" value="Duplicated hybrid motif"/>
    <property type="match status" value="1"/>
</dbReference>
<dbReference type="Gene3D" id="2.70.70.10">
    <property type="entry name" value="Glucose Permease (Domain IIA)"/>
    <property type="match status" value="1"/>
</dbReference>
<name>D7BEW3_ALLS1</name>
<dbReference type="EMBL" id="CP002042">
    <property type="protein sequence ID" value="ADH63316.1"/>
    <property type="molecule type" value="Genomic_DNA"/>
</dbReference>
<feature type="domain" description="M23ase beta-sheet core" evidence="3">
    <location>
        <begin position="367"/>
        <end position="433"/>
    </location>
</feature>
<dbReference type="PANTHER" id="PTHR21666:SF270">
    <property type="entry name" value="MUREIN HYDROLASE ACTIVATOR ENVC"/>
    <property type="match status" value="1"/>
</dbReference>
<feature type="region of interest" description="Disordered" evidence="2">
    <location>
        <begin position="294"/>
        <end position="327"/>
    </location>
</feature>
<dbReference type="GO" id="GO:0004222">
    <property type="term" value="F:metalloendopeptidase activity"/>
    <property type="evidence" value="ECO:0007669"/>
    <property type="project" value="TreeGrafter"/>
</dbReference>
<proteinExistence type="predicted"/>
<dbReference type="PANTHER" id="PTHR21666">
    <property type="entry name" value="PEPTIDASE-RELATED"/>
    <property type="match status" value="1"/>
</dbReference>
<protein>
    <submittedName>
        <fullName evidence="4">Peptidase M23</fullName>
    </submittedName>
</protein>
<gene>
    <name evidence="4" type="ordered locus">Mesil_1423</name>
</gene>
<feature type="coiled-coil region" evidence="1">
    <location>
        <begin position="54"/>
        <end position="158"/>
    </location>
</feature>
<feature type="compositionally biased region" description="Basic and acidic residues" evidence="2">
    <location>
        <begin position="294"/>
        <end position="307"/>
    </location>
</feature>
<reference evidence="4 5" key="1">
    <citation type="journal article" date="2010" name="Stand. Genomic Sci.">
        <title>Complete genome sequence of Meiothermus silvanus type strain (VI-R2).</title>
        <authorList>
            <person name="Sikorski J."/>
            <person name="Tindall B.J."/>
            <person name="Lowry S."/>
            <person name="Lucas S."/>
            <person name="Nolan M."/>
            <person name="Copeland A."/>
            <person name="Glavina Del Rio T."/>
            <person name="Tice H."/>
            <person name="Cheng J.F."/>
            <person name="Han C."/>
            <person name="Pitluck S."/>
            <person name="Liolios K."/>
            <person name="Ivanova N."/>
            <person name="Mavromatis K."/>
            <person name="Mikhailova N."/>
            <person name="Pati A."/>
            <person name="Goodwin L."/>
            <person name="Chen A."/>
            <person name="Palaniappan K."/>
            <person name="Land M."/>
            <person name="Hauser L."/>
            <person name="Chang Y.J."/>
            <person name="Jeffries C.D."/>
            <person name="Rohde M."/>
            <person name="Goker M."/>
            <person name="Woyke T."/>
            <person name="Bristow J."/>
            <person name="Eisen J.A."/>
            <person name="Markowitz V."/>
            <person name="Hugenholtz P."/>
            <person name="Kyrpides N.C."/>
            <person name="Klenk H.P."/>
            <person name="Lapidus A."/>
        </authorList>
    </citation>
    <scope>NUCLEOTIDE SEQUENCE [LARGE SCALE GENOMIC DNA]</scope>
    <source>
        <strain evidence="5">ATCC 700542 / DSM 9946 / VI-R2</strain>
    </source>
</reference>
<dbReference type="OrthoDB" id="31320at2"/>
<evidence type="ECO:0000256" key="1">
    <source>
        <dbReference type="SAM" id="Coils"/>
    </source>
</evidence>
<sequence length="461" mass="51842">MRRKTLDTHRWKASGSWRVAPGRNAPTSRPKAIGPLSALGVLRWALGLLLLCSLPVFSQNLNQLQQQLREAERLQNVQQQRIQSLNRELAQLDAATQARLFELRSLEGEISRLERERAELSRQIKLLQSQVSETEAKIQALETELTGLKGRLAALINSLHREQASRYLPLLRAESFTDLAVRVRWIDALGARQTDLIDRIQVTVASLQDERTRLTLLVKDLNEKQAEREKRIQAMAARRQTLQGVLADLRQQQTGRRVLLRETLVSQQQLRQELSRISTAIAAEERRLAEIRRQQEEERRRQEEARRKQQAQPRAEQNPSTNAGPVVDLSSIPRELVGSLLFPVPSGRISAPYGQDGNDFQEISGPSAGSPVQAAADGVVIPPILYVANIGYTVTIQHSQNLITLYTNLQSLQVEEGQRVRRGQLLGYTGGGALIAPEQVWFRVGIINGGNIRYVDPSAFY</sequence>
<dbReference type="RefSeq" id="WP_013157885.1">
    <property type="nucleotide sequence ID" value="NC_014212.1"/>
</dbReference>
<dbReference type="Proteomes" id="UP000001916">
    <property type="component" value="Chromosome"/>
</dbReference>
<accession>D7BEW3</accession>
<organism evidence="4 5">
    <name type="scientific">Allomeiothermus silvanus (strain ATCC 700542 / DSM 9946 / NBRC 106475 / NCIMB 13440 / VI-R2)</name>
    <name type="common">Thermus silvanus</name>
    <dbReference type="NCBI Taxonomy" id="526227"/>
    <lineage>
        <taxon>Bacteria</taxon>
        <taxon>Thermotogati</taxon>
        <taxon>Deinococcota</taxon>
        <taxon>Deinococci</taxon>
        <taxon>Thermales</taxon>
        <taxon>Thermaceae</taxon>
        <taxon>Allomeiothermus</taxon>
    </lineage>
</organism>
<keyword evidence="5" id="KW-1185">Reference proteome</keyword>
<dbReference type="HOGENOM" id="CLU_034826_0_0_0"/>
<dbReference type="KEGG" id="msv:Mesil_1423"/>
<evidence type="ECO:0000313" key="4">
    <source>
        <dbReference type="EMBL" id="ADH63316.1"/>
    </source>
</evidence>